<keyword evidence="2" id="KW-1133">Transmembrane helix</keyword>
<organism evidence="3 4">
    <name type="scientific">Candidatus Mediterraneibacter tabaqchaliae</name>
    <dbReference type="NCBI Taxonomy" id="2838689"/>
    <lineage>
        <taxon>Bacteria</taxon>
        <taxon>Bacillati</taxon>
        <taxon>Bacillota</taxon>
        <taxon>Clostridia</taxon>
        <taxon>Lachnospirales</taxon>
        <taxon>Lachnospiraceae</taxon>
        <taxon>Mediterraneibacter</taxon>
    </lineage>
</organism>
<proteinExistence type="predicted"/>
<keyword evidence="2" id="KW-0812">Transmembrane</keyword>
<reference evidence="3" key="2">
    <citation type="submission" date="2021-04" db="EMBL/GenBank/DDBJ databases">
        <authorList>
            <person name="Gilroy R."/>
        </authorList>
    </citation>
    <scope>NUCLEOTIDE SEQUENCE</scope>
    <source>
        <strain evidence="3">ChiGjej3B3-11674</strain>
    </source>
</reference>
<evidence type="ECO:0000256" key="2">
    <source>
        <dbReference type="SAM" id="Phobius"/>
    </source>
</evidence>
<feature type="transmembrane region" description="Helical" evidence="2">
    <location>
        <begin position="175"/>
        <end position="196"/>
    </location>
</feature>
<dbReference type="EMBL" id="DWUV01000048">
    <property type="protein sequence ID" value="HJD33358.1"/>
    <property type="molecule type" value="Genomic_DNA"/>
</dbReference>
<accession>A0A9D2U2J2</accession>
<dbReference type="Proteomes" id="UP000823897">
    <property type="component" value="Unassembled WGS sequence"/>
</dbReference>
<gene>
    <name evidence="3" type="ORF">H9911_02300</name>
</gene>
<protein>
    <submittedName>
        <fullName evidence="3">Uncharacterized protein</fullName>
    </submittedName>
</protein>
<keyword evidence="2" id="KW-0472">Membrane</keyword>
<evidence type="ECO:0000313" key="3">
    <source>
        <dbReference type="EMBL" id="HJD33358.1"/>
    </source>
</evidence>
<feature type="region of interest" description="Disordered" evidence="1">
    <location>
        <begin position="144"/>
        <end position="164"/>
    </location>
</feature>
<name>A0A9D2U2J2_9FIRM</name>
<evidence type="ECO:0000313" key="4">
    <source>
        <dbReference type="Proteomes" id="UP000823897"/>
    </source>
</evidence>
<evidence type="ECO:0000256" key="1">
    <source>
        <dbReference type="SAM" id="MobiDB-lite"/>
    </source>
</evidence>
<sequence>MYAKTVSDNVICSDAPLVDGKAQIILEDGRTIIVTQAPEYAEVLKVAVIPESEEEAWDWVKGCLPEGITVCAFYDIYFEDAEGNRINADGAEITIKSEVCGQAVYSVSVGGRASLLESISANDSITFTADGAQYYVITKTENIKGDQSSDDEDKPEEISTDIKTDPVSAKTGDALFPQIGGMALLIFLAAAALKFCRR</sequence>
<reference evidence="3" key="1">
    <citation type="journal article" date="2021" name="PeerJ">
        <title>Extensive microbial diversity within the chicken gut microbiome revealed by metagenomics and culture.</title>
        <authorList>
            <person name="Gilroy R."/>
            <person name="Ravi A."/>
            <person name="Getino M."/>
            <person name="Pursley I."/>
            <person name="Horton D.L."/>
            <person name="Alikhan N.F."/>
            <person name="Baker D."/>
            <person name="Gharbi K."/>
            <person name="Hall N."/>
            <person name="Watson M."/>
            <person name="Adriaenssens E.M."/>
            <person name="Foster-Nyarko E."/>
            <person name="Jarju S."/>
            <person name="Secka A."/>
            <person name="Antonio M."/>
            <person name="Oren A."/>
            <person name="Chaudhuri R.R."/>
            <person name="La Ragione R."/>
            <person name="Hildebrand F."/>
            <person name="Pallen M.J."/>
        </authorList>
    </citation>
    <scope>NUCLEOTIDE SEQUENCE</scope>
    <source>
        <strain evidence="3">ChiGjej3B3-11674</strain>
    </source>
</reference>
<comment type="caution">
    <text evidence="3">The sequence shown here is derived from an EMBL/GenBank/DDBJ whole genome shotgun (WGS) entry which is preliminary data.</text>
</comment>
<dbReference type="AlphaFoldDB" id="A0A9D2U2J2"/>